<sequence>MKPICYLATLGLMASAPPALAGTCPTRDDLDRSGIHFDVADGAYEVFRTHTDGILSSLYFEGEDAAPLRVLLAQGIYLLETADMDTRTGTPDPASRVTYAFPMAAPKMPLPTPGGAFSVSAAVMENGDIRREDQTYTFGPETQIIFGPCTYKAIEIKITYPGEDSSDTLTYLPDLGLAYLSSATYDGNTETYTYLAVRKAD</sequence>
<keyword evidence="1" id="KW-0732">Signal</keyword>
<dbReference type="RefSeq" id="WP_317626839.1">
    <property type="nucleotide sequence ID" value="NZ_JANFFA010000004.1"/>
</dbReference>
<evidence type="ECO:0000256" key="1">
    <source>
        <dbReference type="SAM" id="SignalP"/>
    </source>
</evidence>
<comment type="caution">
    <text evidence="2">The sequence shown here is derived from an EMBL/GenBank/DDBJ whole genome shotgun (WGS) entry which is preliminary data.</text>
</comment>
<evidence type="ECO:0000313" key="2">
    <source>
        <dbReference type="EMBL" id="MDQ2095214.1"/>
    </source>
</evidence>
<proteinExistence type="predicted"/>
<protein>
    <submittedName>
        <fullName evidence="2">Uncharacterized protein</fullName>
    </submittedName>
</protein>
<evidence type="ECO:0000313" key="3">
    <source>
        <dbReference type="Proteomes" id="UP001227162"/>
    </source>
</evidence>
<dbReference type="Proteomes" id="UP001227162">
    <property type="component" value="Unassembled WGS sequence"/>
</dbReference>
<name>A0AAJ1X705_9RHOB</name>
<dbReference type="AlphaFoldDB" id="A0AAJ1X705"/>
<feature type="chain" id="PRO_5042474955" evidence="1">
    <location>
        <begin position="22"/>
        <end position="201"/>
    </location>
</feature>
<reference evidence="2" key="1">
    <citation type="submission" date="2022-07" db="EMBL/GenBank/DDBJ databases">
        <authorList>
            <person name="Otstavnykh N."/>
            <person name="Isaeva M."/>
            <person name="Bystritskaya E."/>
        </authorList>
    </citation>
    <scope>NUCLEOTIDE SEQUENCE</scope>
    <source>
        <strain evidence="2">10Alg 79</strain>
    </source>
</reference>
<dbReference type="EMBL" id="JANFFA010000004">
    <property type="protein sequence ID" value="MDQ2095214.1"/>
    <property type="molecule type" value="Genomic_DNA"/>
</dbReference>
<reference evidence="2" key="2">
    <citation type="submission" date="2023-04" db="EMBL/GenBank/DDBJ databases">
        <title>'Rhodoalgimonas zhirmunskyi' gen. nov., isolated from a red alga.</title>
        <authorList>
            <person name="Nedashkovskaya O.I."/>
            <person name="Otstavnykh N.Y."/>
            <person name="Bystritskaya E.P."/>
            <person name="Balabanova L.A."/>
            <person name="Isaeva M.P."/>
        </authorList>
    </citation>
    <scope>NUCLEOTIDE SEQUENCE</scope>
    <source>
        <strain evidence="2">10Alg 79</strain>
    </source>
</reference>
<gene>
    <name evidence="2" type="ORF">NOI20_13935</name>
</gene>
<feature type="signal peptide" evidence="1">
    <location>
        <begin position="1"/>
        <end position="21"/>
    </location>
</feature>
<keyword evidence="3" id="KW-1185">Reference proteome</keyword>
<organism evidence="2 3">
    <name type="scientific">Rhodalgimonas zhirmunskyi</name>
    <dbReference type="NCBI Taxonomy" id="2964767"/>
    <lineage>
        <taxon>Bacteria</taxon>
        <taxon>Pseudomonadati</taxon>
        <taxon>Pseudomonadota</taxon>
        <taxon>Alphaproteobacteria</taxon>
        <taxon>Rhodobacterales</taxon>
        <taxon>Roseobacteraceae</taxon>
        <taxon>Rhodalgimonas</taxon>
    </lineage>
</organism>
<accession>A0AAJ1X705</accession>